<keyword evidence="1" id="KW-0067">ATP-binding</keyword>
<dbReference type="HAMAP" id="MF_00691">
    <property type="entry name" value="PxpA"/>
    <property type="match status" value="1"/>
</dbReference>
<comment type="catalytic activity">
    <reaction evidence="1">
        <text>5-oxo-L-proline + ATP + 2 H2O = L-glutamate + ADP + phosphate + H(+)</text>
        <dbReference type="Rhea" id="RHEA:10348"/>
        <dbReference type="ChEBI" id="CHEBI:15377"/>
        <dbReference type="ChEBI" id="CHEBI:15378"/>
        <dbReference type="ChEBI" id="CHEBI:29985"/>
        <dbReference type="ChEBI" id="CHEBI:30616"/>
        <dbReference type="ChEBI" id="CHEBI:43474"/>
        <dbReference type="ChEBI" id="CHEBI:58402"/>
        <dbReference type="ChEBI" id="CHEBI:456216"/>
        <dbReference type="EC" id="3.5.2.9"/>
    </reaction>
</comment>
<dbReference type="NCBIfam" id="NF003814">
    <property type="entry name" value="PRK05406.1-3"/>
    <property type="match status" value="1"/>
</dbReference>
<dbReference type="PANTHER" id="PTHR30292:SF0">
    <property type="entry name" value="5-OXOPROLINASE SUBUNIT A"/>
    <property type="match status" value="1"/>
</dbReference>
<evidence type="ECO:0000256" key="1">
    <source>
        <dbReference type="HAMAP-Rule" id="MF_00691"/>
    </source>
</evidence>
<organism evidence="2 3">
    <name type="scientific">Desulfacinum infernum DSM 9756</name>
    <dbReference type="NCBI Taxonomy" id="1121391"/>
    <lineage>
        <taxon>Bacteria</taxon>
        <taxon>Pseudomonadati</taxon>
        <taxon>Thermodesulfobacteriota</taxon>
        <taxon>Syntrophobacteria</taxon>
        <taxon>Syntrophobacterales</taxon>
        <taxon>Syntrophobacteraceae</taxon>
        <taxon>Desulfacinum</taxon>
    </lineage>
</organism>
<dbReference type="GO" id="GO:0017168">
    <property type="term" value="F:5-oxoprolinase (ATP-hydrolyzing) activity"/>
    <property type="evidence" value="ECO:0007669"/>
    <property type="project" value="UniProtKB-UniRule"/>
</dbReference>
<proteinExistence type="inferred from homology"/>
<name>A0A1M4SET3_9BACT</name>
<evidence type="ECO:0000313" key="2">
    <source>
        <dbReference type="EMBL" id="SHE30743.1"/>
    </source>
</evidence>
<gene>
    <name evidence="1" type="primary">pxpA</name>
    <name evidence="2" type="ORF">SAMN02745206_00080</name>
</gene>
<accession>A0A1M4SET3</accession>
<dbReference type="Pfam" id="PF03746">
    <property type="entry name" value="LamB_YcsF"/>
    <property type="match status" value="1"/>
</dbReference>
<dbReference type="Proteomes" id="UP000184076">
    <property type="component" value="Unassembled WGS sequence"/>
</dbReference>
<dbReference type="PANTHER" id="PTHR30292">
    <property type="entry name" value="UNCHARACTERIZED PROTEIN YBGL-RELATED"/>
    <property type="match status" value="1"/>
</dbReference>
<comment type="similarity">
    <text evidence="1">Belongs to the LamB/PxpA family.</text>
</comment>
<dbReference type="STRING" id="1121391.SAMN02745206_00080"/>
<dbReference type="RefSeq" id="WP_073035882.1">
    <property type="nucleotide sequence ID" value="NZ_FQVB01000003.1"/>
</dbReference>
<dbReference type="NCBIfam" id="NF003816">
    <property type="entry name" value="PRK05406.1-5"/>
    <property type="match status" value="1"/>
</dbReference>
<dbReference type="CDD" id="cd10787">
    <property type="entry name" value="LamB_YcsF_like"/>
    <property type="match status" value="1"/>
</dbReference>
<dbReference type="OrthoDB" id="9773478at2"/>
<protein>
    <recommendedName>
        <fullName evidence="1">5-oxoprolinase subunit A</fullName>
        <shortName evidence="1">5-OPase subunit A</shortName>
        <ecNumber evidence="1">3.5.2.9</ecNumber>
    </recommendedName>
    <alternativeName>
        <fullName evidence="1">5-oxoprolinase (ATP-hydrolyzing) subunit A</fullName>
    </alternativeName>
</protein>
<dbReference type="InterPro" id="IPR011330">
    <property type="entry name" value="Glyco_hydro/deAcase_b/a-brl"/>
</dbReference>
<dbReference type="SUPFAM" id="SSF88713">
    <property type="entry name" value="Glycoside hydrolase/deacetylase"/>
    <property type="match status" value="1"/>
</dbReference>
<sequence>MRTIDINCDMGESFGSFTIGSDETIIAAVSSANIACGFHAGDPLVMDRTVRLAKENGVGVGAHPGFPDLMGFGRRKIQTFPGEITRYLIYQIGALAAFATAHGVNLQHVKPHGALYNMAAADEAVAREVVEAVRAVNGNLILVCQPGSVLAHMAEKEGLRVAREVFPDRAYLADGRLAPRNLPGAVIHDPQAVRDRVVRLLEERVLFSLDGEKIPLEADTLCVHGDTPGAAELARIIRKELEEAGIAVEPMGRFL</sequence>
<keyword evidence="1" id="KW-0378">Hydrolase</keyword>
<reference evidence="3" key="1">
    <citation type="submission" date="2016-11" db="EMBL/GenBank/DDBJ databases">
        <authorList>
            <person name="Varghese N."/>
            <person name="Submissions S."/>
        </authorList>
    </citation>
    <scope>NUCLEOTIDE SEQUENCE [LARGE SCALE GENOMIC DNA]</scope>
    <source>
        <strain evidence="3">DSM 9756</strain>
    </source>
</reference>
<comment type="function">
    <text evidence="1">Catalyzes the cleavage of 5-oxoproline to form L-glutamate coupled to the hydrolysis of ATP to ADP and inorganic phosphate.</text>
</comment>
<dbReference type="GO" id="GO:0005524">
    <property type="term" value="F:ATP binding"/>
    <property type="evidence" value="ECO:0007669"/>
    <property type="project" value="UniProtKB-UniRule"/>
</dbReference>
<evidence type="ECO:0000313" key="3">
    <source>
        <dbReference type="Proteomes" id="UP000184076"/>
    </source>
</evidence>
<comment type="subunit">
    <text evidence="1">Forms a complex composed of PxpA, PxpB and PxpC.</text>
</comment>
<dbReference type="AlphaFoldDB" id="A0A1M4SET3"/>
<dbReference type="InterPro" id="IPR005501">
    <property type="entry name" value="LamB/YcsF/PxpA-like"/>
</dbReference>
<dbReference type="Gene3D" id="3.20.20.370">
    <property type="entry name" value="Glycoside hydrolase/deacetylase"/>
    <property type="match status" value="1"/>
</dbReference>
<dbReference type="GO" id="GO:0005975">
    <property type="term" value="P:carbohydrate metabolic process"/>
    <property type="evidence" value="ECO:0007669"/>
    <property type="project" value="InterPro"/>
</dbReference>
<keyword evidence="1" id="KW-0547">Nucleotide-binding</keyword>
<dbReference type="EMBL" id="FQVB01000003">
    <property type="protein sequence ID" value="SHE30743.1"/>
    <property type="molecule type" value="Genomic_DNA"/>
</dbReference>
<keyword evidence="3" id="KW-1185">Reference proteome</keyword>
<dbReference type="EC" id="3.5.2.9" evidence="1"/>